<feature type="domain" description="PI3K/PI4K catalytic" evidence="6">
    <location>
        <begin position="1482"/>
        <end position="1759"/>
    </location>
</feature>
<keyword evidence="9" id="KW-1185">Reference proteome</keyword>
<name>A0A9P1GNU3_9DINO</name>
<dbReference type="InterPro" id="IPR011009">
    <property type="entry name" value="Kinase-like_dom_sf"/>
</dbReference>
<dbReference type="InterPro" id="IPR015433">
    <property type="entry name" value="PI3/4_kinase"/>
</dbReference>
<feature type="transmembrane region" description="Helical" evidence="5">
    <location>
        <begin position="969"/>
        <end position="989"/>
    </location>
</feature>
<feature type="repeat" description="PPR" evidence="3">
    <location>
        <begin position="240"/>
        <end position="274"/>
    </location>
</feature>
<dbReference type="EMBL" id="CAMXCT030006689">
    <property type="protein sequence ID" value="CAL4805646.1"/>
    <property type="molecule type" value="Genomic_DNA"/>
</dbReference>
<evidence type="ECO:0000256" key="4">
    <source>
        <dbReference type="SAM" id="MobiDB-lite"/>
    </source>
</evidence>
<evidence type="ECO:0000313" key="9">
    <source>
        <dbReference type="Proteomes" id="UP001152797"/>
    </source>
</evidence>
<feature type="transmembrane region" description="Helical" evidence="5">
    <location>
        <begin position="670"/>
        <end position="691"/>
    </location>
</feature>
<dbReference type="Gene3D" id="1.25.40.10">
    <property type="entry name" value="Tetratricopeptide repeat domain"/>
    <property type="match status" value="3"/>
</dbReference>
<dbReference type="GO" id="GO:0005777">
    <property type="term" value="C:peroxisome"/>
    <property type="evidence" value="ECO:0007669"/>
    <property type="project" value="TreeGrafter"/>
</dbReference>
<dbReference type="OrthoDB" id="431717at2759"/>
<feature type="repeat" description="PPR" evidence="3">
    <location>
        <begin position="379"/>
        <end position="413"/>
    </location>
</feature>
<keyword evidence="1" id="KW-0808">Transferase</keyword>
<dbReference type="PROSITE" id="PS50290">
    <property type="entry name" value="PI3_4_KINASE_3"/>
    <property type="match status" value="1"/>
</dbReference>
<proteinExistence type="predicted"/>
<reference evidence="7" key="1">
    <citation type="submission" date="2022-10" db="EMBL/GenBank/DDBJ databases">
        <authorList>
            <person name="Chen Y."/>
            <person name="Dougan E. K."/>
            <person name="Chan C."/>
            <person name="Rhodes N."/>
            <person name="Thang M."/>
        </authorList>
    </citation>
    <scope>NUCLEOTIDE SEQUENCE</scope>
</reference>
<dbReference type="SMART" id="SM00146">
    <property type="entry name" value="PI3Kc"/>
    <property type="match status" value="1"/>
</dbReference>
<protein>
    <submittedName>
        <fullName evidence="8">Carbohydrate-binding domain-containing protein C2E1P3.05c</fullName>
    </submittedName>
</protein>
<dbReference type="InterPro" id="IPR018936">
    <property type="entry name" value="PI3/4_kinase_CS"/>
</dbReference>
<dbReference type="PROSITE" id="PS51375">
    <property type="entry name" value="PPR"/>
    <property type="match status" value="3"/>
</dbReference>
<feature type="compositionally biased region" description="Low complexity" evidence="4">
    <location>
        <begin position="748"/>
        <end position="760"/>
    </location>
</feature>
<feature type="transmembrane region" description="Helical" evidence="5">
    <location>
        <begin position="846"/>
        <end position="868"/>
    </location>
</feature>
<dbReference type="GO" id="GO:0000045">
    <property type="term" value="P:autophagosome assembly"/>
    <property type="evidence" value="ECO:0007669"/>
    <property type="project" value="TreeGrafter"/>
</dbReference>
<evidence type="ECO:0000256" key="1">
    <source>
        <dbReference type="ARBA" id="ARBA00022679"/>
    </source>
</evidence>
<dbReference type="Gene3D" id="3.30.1010.10">
    <property type="entry name" value="Phosphatidylinositol 3-kinase Catalytic Subunit, Chain A, domain 4"/>
    <property type="match status" value="1"/>
</dbReference>
<feature type="transmembrane region" description="Helical" evidence="5">
    <location>
        <begin position="940"/>
        <end position="957"/>
    </location>
</feature>
<dbReference type="Proteomes" id="UP001152797">
    <property type="component" value="Unassembled WGS sequence"/>
</dbReference>
<dbReference type="EMBL" id="CAMXCT020006689">
    <property type="protein sequence ID" value="CAL1171709.1"/>
    <property type="molecule type" value="Genomic_DNA"/>
</dbReference>
<dbReference type="GO" id="GO:0006897">
    <property type="term" value="P:endocytosis"/>
    <property type="evidence" value="ECO:0007669"/>
    <property type="project" value="TreeGrafter"/>
</dbReference>
<keyword evidence="5" id="KW-1133">Transmembrane helix</keyword>
<dbReference type="GO" id="GO:0000407">
    <property type="term" value="C:phagophore assembly site"/>
    <property type="evidence" value="ECO:0007669"/>
    <property type="project" value="TreeGrafter"/>
</dbReference>
<evidence type="ECO:0000256" key="2">
    <source>
        <dbReference type="ARBA" id="ARBA00022777"/>
    </source>
</evidence>
<dbReference type="GO" id="GO:0005768">
    <property type="term" value="C:endosome"/>
    <property type="evidence" value="ECO:0007669"/>
    <property type="project" value="TreeGrafter"/>
</dbReference>
<evidence type="ECO:0000313" key="8">
    <source>
        <dbReference type="EMBL" id="CAL4805646.1"/>
    </source>
</evidence>
<feature type="transmembrane region" description="Helical" evidence="5">
    <location>
        <begin position="779"/>
        <end position="799"/>
    </location>
</feature>
<feature type="region of interest" description="Disordered" evidence="4">
    <location>
        <begin position="1190"/>
        <end position="1209"/>
    </location>
</feature>
<dbReference type="PANTHER" id="PTHR10048">
    <property type="entry name" value="PHOSPHATIDYLINOSITOL KINASE"/>
    <property type="match status" value="1"/>
</dbReference>
<dbReference type="Pfam" id="PF00454">
    <property type="entry name" value="PI3_PI4_kinase"/>
    <property type="match status" value="1"/>
</dbReference>
<dbReference type="InterPro" id="IPR002885">
    <property type="entry name" value="PPR_rpt"/>
</dbReference>
<feature type="transmembrane region" description="Helical" evidence="5">
    <location>
        <begin position="910"/>
        <end position="928"/>
    </location>
</feature>
<evidence type="ECO:0000313" key="7">
    <source>
        <dbReference type="EMBL" id="CAI4018334.1"/>
    </source>
</evidence>
<dbReference type="NCBIfam" id="TIGR00756">
    <property type="entry name" value="PPR"/>
    <property type="match status" value="1"/>
</dbReference>
<evidence type="ECO:0000256" key="3">
    <source>
        <dbReference type="PROSITE-ProRule" id="PRU00708"/>
    </source>
</evidence>
<dbReference type="PROSITE" id="PS00915">
    <property type="entry name" value="PI3_4_KINASE_1"/>
    <property type="match status" value="1"/>
</dbReference>
<sequence>MCSALALRKIRRMGPKARKELQESLQRVVSGYAVDLDCRELNELLAFASRCGRWQEASELLAQAPLLRISPDVASYTSVIAAYAKHPQLWQKAFITLRSMPSGLPNVFSYGAAISAMARSSEWQIAEMLLQEMQQLHHQPTVACLNAALTAYSNAFEWESALFFFCLLDSELKADVVSLGAAISACNRFDTWQLAMSLLNSTVRPNAVACNAAISSCETSTAWQAAIGLLHFMQGTRLADQITFTNIISTCGRTSRWRKALSLYEGLAESQVLSENVHNATITACERGRAWLHAILTFERMRCNRVSASARSFSATITACQISAKWRVALQLLEQMCHSHISLNTPACNAALSCCEKAGERKIAIQLLQSLPGHSVQADEITFNAAISACEKTDRWDMALDLLEEMGRKQLRPSDISFCAAMSSCKMPGEWEQALRLMSRLCEQNSPSVVSINALLFCFAQASQWELSLSAFPPHADDLSHQALFAGCSIALKWQHCLALLSNISHSKRGILSPTMLQDFVNACERSRHWSPLPLQQFREVDSVDSVDSVDRSDRSDRNVAQSWAFGKSLQCASAKRAVGQTDSAFRNSELFQMPSEAAASPGTNVQGKKPLLEHDRGTRCERCSTTFQRVLGLAIKGLLLTAQRVFDVLAVLIHIMYISDTWVDVVKNLHFWLLVFGVLASTMLSALTLSRHRSAIRKNRPYGWCVALMVSALQLAPFVEMVDKLGDGVCWGLREEDLSSPLASVLSNSGSRGSRRPSNAEMKGSRYGENLMRGLRKLSIASLPLILLSAFVHSAWLLEDDHFDQTVTEAAGFVVGIVCLSMACADVVLYVWVDDAFVRHHKKLVQVHYFVEIVTRLPLLCLLLHVVEKGYVPMIFLWACDMSASVLLLLMPTLLSWRRRMSCRHASSQVASGVIMSQILFFVNITMFDPREAFQVVNMGFYIVKYVEAFVICRVLQWDHEFDRLKTIFQEVQLASVVLNAFLVWVVVPKLRSMQDAAMSLARQDMPRLSDLLPRDEASAMRPTTSRSQLFGLPQNIALELGTVGSPQHGAFLVRESRAESARLELLGDMLEGLHLTCEAQSDRNRAAVARSTVADVLWSLVLPWSGEYSDASGRVVLEMMDPERGAVLIKREVLTEDGSRELTESVGVIFQGTAIEVVLDPSEGRVIGSHMGHEIRFADSHGTVWTRKAGSFSPSSSSSSSGGSGDRESAAREVLRLVLTQVLLSLRWEPTFLGLGIGKVKAGDLVAIDAARRPLLSFLLRYAIGTRDLTFISEIYWSLWCLSQDYLDPNRAAYDKARWVMVNALEGNIEFWDSVRGIQLDTWASRSSSSSSSSGPTPNADRNFRDQALRLITQQAALWQQTLQLAAFGRETAGDSAEKTRAIRHRLHEMMKSRAVDEAEDREPMVLEDSYLSERLEADPSLMKATQTASLVRSSRHFLSTPVDPSVPFLGVDVAHCEILKSNAAPLVLGSLKVPDTGCGLDLEANHGGLSLHRMVSESQVDRYMVKVGDDLRQDQLVLQMLHLMELVWQERLPKEENEMLRFVPYRVLAMTPDAGYIKFVPGAMSLSRALAQSNGDLLTWFASNLPEDMTKDQVLNNLCGSAAAYCVATYVLGIGDRHLDNLQITPEGHFFHIDFGFIFGEDPKPFAPRLRLPQQVASVLMKEIDSQSGGTLLDRCFLLAGRAYIALRRSMPLWVSLLRVTGHAGGAGCSCLRQDANAAVVVVTDRLRSDLDSYEEEKAATEFLLVLTESTEALYPVLTDKVHQLGLFWK</sequence>
<dbReference type="GO" id="GO:0034271">
    <property type="term" value="C:phosphatidylinositol 3-kinase complex, class III, type I"/>
    <property type="evidence" value="ECO:0007669"/>
    <property type="project" value="TreeGrafter"/>
</dbReference>
<reference evidence="8 9" key="2">
    <citation type="submission" date="2024-05" db="EMBL/GenBank/DDBJ databases">
        <authorList>
            <person name="Chen Y."/>
            <person name="Shah S."/>
            <person name="Dougan E. K."/>
            <person name="Thang M."/>
            <person name="Chan C."/>
        </authorList>
    </citation>
    <scope>NUCLEOTIDE SEQUENCE [LARGE SCALE GENOMIC DNA]</scope>
</reference>
<feature type="region of interest" description="Disordered" evidence="4">
    <location>
        <begin position="744"/>
        <end position="765"/>
    </location>
</feature>
<dbReference type="PROSITE" id="PS00916">
    <property type="entry name" value="PI3_4_KINASE_2"/>
    <property type="match status" value="1"/>
</dbReference>
<comment type="caution">
    <text evidence="7">The sequence shown here is derived from an EMBL/GenBank/DDBJ whole genome shotgun (WGS) entry which is preliminary data.</text>
</comment>
<feature type="compositionally biased region" description="Low complexity" evidence="4">
    <location>
        <begin position="1192"/>
        <end position="1203"/>
    </location>
</feature>
<keyword evidence="2" id="KW-0418">Kinase</keyword>
<evidence type="ECO:0000259" key="6">
    <source>
        <dbReference type="PROSITE" id="PS50290"/>
    </source>
</evidence>
<organism evidence="7">
    <name type="scientific">Cladocopium goreaui</name>
    <dbReference type="NCBI Taxonomy" id="2562237"/>
    <lineage>
        <taxon>Eukaryota</taxon>
        <taxon>Sar</taxon>
        <taxon>Alveolata</taxon>
        <taxon>Dinophyceae</taxon>
        <taxon>Suessiales</taxon>
        <taxon>Symbiodiniaceae</taxon>
        <taxon>Cladocopium</taxon>
    </lineage>
</organism>
<gene>
    <name evidence="7" type="ORF">C1SCF055_LOCUS42910</name>
</gene>
<dbReference type="Pfam" id="PF01535">
    <property type="entry name" value="PPR"/>
    <property type="match status" value="3"/>
</dbReference>
<dbReference type="InterPro" id="IPR000403">
    <property type="entry name" value="PI3/4_kinase_cat_dom"/>
</dbReference>
<feature type="repeat" description="PPR" evidence="3">
    <location>
        <begin position="106"/>
        <end position="140"/>
    </location>
</feature>
<dbReference type="InterPro" id="IPR011990">
    <property type="entry name" value="TPR-like_helical_dom_sf"/>
</dbReference>
<keyword evidence="5" id="KW-0812">Transmembrane</keyword>
<evidence type="ECO:0000256" key="5">
    <source>
        <dbReference type="SAM" id="Phobius"/>
    </source>
</evidence>
<dbReference type="SUPFAM" id="SSF56112">
    <property type="entry name" value="Protein kinase-like (PK-like)"/>
    <property type="match status" value="1"/>
</dbReference>
<feature type="transmembrane region" description="Helical" evidence="5">
    <location>
        <begin position="811"/>
        <end position="834"/>
    </location>
</feature>
<accession>A0A9P1GNU3</accession>
<feature type="transmembrane region" description="Helical" evidence="5">
    <location>
        <begin position="874"/>
        <end position="898"/>
    </location>
</feature>
<dbReference type="EMBL" id="CAMXCT010006689">
    <property type="protein sequence ID" value="CAI4018334.1"/>
    <property type="molecule type" value="Genomic_DNA"/>
</dbReference>
<dbReference type="InterPro" id="IPR036940">
    <property type="entry name" value="PI3/4_kinase_cat_sf"/>
</dbReference>
<keyword evidence="5" id="KW-0472">Membrane</keyword>
<dbReference type="PANTHER" id="PTHR10048:SF7">
    <property type="entry name" value="PHOSPHATIDYLINOSITOL 3-KINASE CATALYTIC SUBUNIT TYPE 3"/>
    <property type="match status" value="1"/>
</dbReference>
<dbReference type="Gene3D" id="1.10.1070.11">
    <property type="entry name" value="Phosphatidylinositol 3-/4-kinase, catalytic domain"/>
    <property type="match status" value="1"/>
</dbReference>
<dbReference type="GO" id="GO:0048015">
    <property type="term" value="P:phosphatidylinositol-mediated signaling"/>
    <property type="evidence" value="ECO:0007669"/>
    <property type="project" value="TreeGrafter"/>
</dbReference>
<dbReference type="GO" id="GO:0034272">
    <property type="term" value="C:phosphatidylinositol 3-kinase complex, class III, type II"/>
    <property type="evidence" value="ECO:0007669"/>
    <property type="project" value="TreeGrafter"/>
</dbReference>
<dbReference type="GO" id="GO:0016303">
    <property type="term" value="F:1-phosphatidylinositol-3-kinase activity"/>
    <property type="evidence" value="ECO:0007669"/>
    <property type="project" value="TreeGrafter"/>
</dbReference>